<dbReference type="InterPro" id="IPR013087">
    <property type="entry name" value="Znf_C2H2_type"/>
</dbReference>
<dbReference type="SMART" id="SM00355">
    <property type="entry name" value="ZnF_C2H2"/>
    <property type="match status" value="1"/>
</dbReference>
<name>A0A8T2PIV1_9TELE</name>
<keyword evidence="5" id="KW-1185">Reference proteome</keyword>
<dbReference type="EMBL" id="JAFBMS010000006">
    <property type="protein sequence ID" value="KAG9351676.1"/>
    <property type="molecule type" value="Genomic_DNA"/>
</dbReference>
<dbReference type="PROSITE" id="PS00028">
    <property type="entry name" value="ZINC_FINGER_C2H2_1"/>
    <property type="match status" value="1"/>
</dbReference>
<dbReference type="Gene3D" id="3.30.160.60">
    <property type="entry name" value="Classic Zinc Finger"/>
    <property type="match status" value="1"/>
</dbReference>
<keyword evidence="1" id="KW-0863">Zinc-finger</keyword>
<evidence type="ECO:0000259" key="3">
    <source>
        <dbReference type="PROSITE" id="PS50157"/>
    </source>
</evidence>
<dbReference type="Proteomes" id="UP000824540">
    <property type="component" value="Unassembled WGS sequence"/>
</dbReference>
<keyword evidence="1" id="KW-0862">Zinc</keyword>
<accession>A0A8T2PIV1</accession>
<feature type="compositionally biased region" description="Basic and acidic residues" evidence="2">
    <location>
        <begin position="158"/>
        <end position="176"/>
    </location>
</feature>
<feature type="domain" description="C2H2-type" evidence="3">
    <location>
        <begin position="302"/>
        <end position="329"/>
    </location>
</feature>
<reference evidence="4" key="1">
    <citation type="thesis" date="2021" institute="BYU ScholarsArchive" country="Provo, UT, USA">
        <title>Applications of and Algorithms for Genome Assembly and Genomic Analyses with an Emphasis on Marine Teleosts.</title>
        <authorList>
            <person name="Pickett B.D."/>
        </authorList>
    </citation>
    <scope>NUCLEOTIDE SEQUENCE</scope>
    <source>
        <strain evidence="4">HI-2016</strain>
    </source>
</reference>
<keyword evidence="1" id="KW-0479">Metal-binding</keyword>
<dbReference type="PROSITE" id="PS50157">
    <property type="entry name" value="ZINC_FINGER_C2H2_2"/>
    <property type="match status" value="1"/>
</dbReference>
<feature type="region of interest" description="Disordered" evidence="2">
    <location>
        <begin position="149"/>
        <end position="197"/>
    </location>
</feature>
<evidence type="ECO:0000256" key="1">
    <source>
        <dbReference type="PROSITE-ProRule" id="PRU00042"/>
    </source>
</evidence>
<dbReference type="OrthoDB" id="8643926at2759"/>
<dbReference type="GO" id="GO:0008270">
    <property type="term" value="F:zinc ion binding"/>
    <property type="evidence" value="ECO:0007669"/>
    <property type="project" value="UniProtKB-KW"/>
</dbReference>
<dbReference type="AlphaFoldDB" id="A0A8T2PIV1"/>
<feature type="compositionally biased region" description="Basic and acidic residues" evidence="2">
    <location>
        <begin position="24"/>
        <end position="37"/>
    </location>
</feature>
<dbReference type="Pfam" id="PF00096">
    <property type="entry name" value="zf-C2H2"/>
    <property type="match status" value="1"/>
</dbReference>
<evidence type="ECO:0000256" key="2">
    <source>
        <dbReference type="SAM" id="MobiDB-lite"/>
    </source>
</evidence>
<evidence type="ECO:0000313" key="4">
    <source>
        <dbReference type="EMBL" id="KAG9351676.1"/>
    </source>
</evidence>
<protein>
    <recommendedName>
        <fullName evidence="3">C2H2-type domain-containing protein</fullName>
    </recommendedName>
</protein>
<feature type="region of interest" description="Disordered" evidence="2">
    <location>
        <begin position="1"/>
        <end position="44"/>
    </location>
</feature>
<sequence length="351" mass="39063">MDGWRHLPVAEADEPKFEPSSIKAKVDTETQPGRDEEGASVEPTPIIVKKEDLSDVPCKVPKFQYVDFPSLHQCIQQLAIPPLESWLARCPAGRPPSLDSRDSTERVPKFKYVDYPSLHHCIQQLSVPPLETWSLGLARSMSSNVIKPATGSLMPPVHSKEEKASQQAGHKWDRDTGLPGPSPGPIQTKPVSDTASFKPQHSVCVIGQTDARPPAALDRGQPCVETTNKGNDLARHFDHKLGPNFVASDRTTACLKARKRKQPHTNRMYTDLELDKVQPSVRAELRDSPDSKPSSWRTVTEAVCPFCQKMFSDPEELRVHQRSHRDKLTASEYLPAMPALGADTHDDLLRK</sequence>
<organism evidence="4 5">
    <name type="scientific">Albula glossodonta</name>
    <name type="common">roundjaw bonefish</name>
    <dbReference type="NCBI Taxonomy" id="121402"/>
    <lineage>
        <taxon>Eukaryota</taxon>
        <taxon>Metazoa</taxon>
        <taxon>Chordata</taxon>
        <taxon>Craniata</taxon>
        <taxon>Vertebrata</taxon>
        <taxon>Euteleostomi</taxon>
        <taxon>Actinopterygii</taxon>
        <taxon>Neopterygii</taxon>
        <taxon>Teleostei</taxon>
        <taxon>Albuliformes</taxon>
        <taxon>Albulidae</taxon>
        <taxon>Albula</taxon>
    </lineage>
</organism>
<proteinExistence type="predicted"/>
<gene>
    <name evidence="4" type="ORF">JZ751_022927</name>
</gene>
<evidence type="ECO:0000313" key="5">
    <source>
        <dbReference type="Proteomes" id="UP000824540"/>
    </source>
</evidence>
<comment type="caution">
    <text evidence="4">The sequence shown here is derived from an EMBL/GenBank/DDBJ whole genome shotgun (WGS) entry which is preliminary data.</text>
</comment>